<evidence type="ECO:0000256" key="2">
    <source>
        <dbReference type="ARBA" id="ARBA00022679"/>
    </source>
</evidence>
<dbReference type="AlphaFoldDB" id="A0ABD2NLG1"/>
<evidence type="ECO:0000256" key="8">
    <source>
        <dbReference type="PIRSR" id="PIRSR630616-1"/>
    </source>
</evidence>
<keyword evidence="5" id="KW-0067">ATP-binding</keyword>
<keyword evidence="4" id="KW-0418">Kinase</keyword>
<keyword evidence="1" id="KW-0723">Serine/threonine-protein kinase</keyword>
<dbReference type="PROSITE" id="PS50011">
    <property type="entry name" value="PROTEIN_KINASE_DOM"/>
    <property type="match status" value="1"/>
</dbReference>
<sequence>MRQILEALRYCHENDIIHRDIKPECVLLSTMDNSAPVKLGGFGVAIQLTDRMSLPTGDNAFCFNYKKLGYTASTVKIHAQYIDAFPPLIAPISTDTISRPRSSHLAYTTYSPEKTYDNISNTTPRTQTLHQYLPKKCLQEPDLQMKIPHTSLRFLTIRRLHFHTTSNKNNQKHPPYLPRETTEVNIHPQPEYIHLQDNVQNTIPSLKRSNDNETLIFINPTNIIPGPKEKNQITDLL</sequence>
<evidence type="ECO:0000256" key="1">
    <source>
        <dbReference type="ARBA" id="ARBA00022527"/>
    </source>
</evidence>
<dbReference type="Gene3D" id="1.10.510.10">
    <property type="entry name" value="Transferase(Phosphotransferase) domain 1"/>
    <property type="match status" value="1"/>
</dbReference>
<feature type="active site" description="Proton acceptor" evidence="8">
    <location>
        <position position="20"/>
    </location>
</feature>
<gene>
    <name evidence="11" type="ORF">HHI36_016798</name>
</gene>
<reference evidence="11 12" key="1">
    <citation type="journal article" date="2021" name="BMC Biol.">
        <title>Horizontally acquired antibacterial genes associated with adaptive radiation of ladybird beetles.</title>
        <authorList>
            <person name="Li H.S."/>
            <person name="Tang X.F."/>
            <person name="Huang Y.H."/>
            <person name="Xu Z.Y."/>
            <person name="Chen M.L."/>
            <person name="Du X.Y."/>
            <person name="Qiu B.Y."/>
            <person name="Chen P.T."/>
            <person name="Zhang W."/>
            <person name="Slipinski A."/>
            <person name="Escalona H.E."/>
            <person name="Waterhouse R.M."/>
            <person name="Zwick A."/>
            <person name="Pang H."/>
        </authorList>
    </citation>
    <scope>NUCLEOTIDE SEQUENCE [LARGE SCALE GENOMIC DNA]</scope>
    <source>
        <strain evidence="11">SYSU2018</strain>
    </source>
</reference>
<comment type="caution">
    <text evidence="11">The sequence shown here is derived from an EMBL/GenBank/DDBJ whole genome shotgun (WGS) entry which is preliminary data.</text>
</comment>
<dbReference type="Pfam" id="PF00069">
    <property type="entry name" value="Pkinase"/>
    <property type="match status" value="1"/>
</dbReference>
<feature type="cross-link" description="Glycyl lysine isopeptide (Lys-Gly) (interchain with G-Cter in SUMO2)" evidence="9">
    <location>
        <position position="22"/>
    </location>
</feature>
<evidence type="ECO:0000256" key="5">
    <source>
        <dbReference type="ARBA" id="ARBA00022840"/>
    </source>
</evidence>
<evidence type="ECO:0000256" key="9">
    <source>
        <dbReference type="PIRSR" id="PIRSR630616-3"/>
    </source>
</evidence>
<evidence type="ECO:0000313" key="12">
    <source>
        <dbReference type="Proteomes" id="UP001516400"/>
    </source>
</evidence>
<dbReference type="InterPro" id="IPR011009">
    <property type="entry name" value="Kinase-like_dom_sf"/>
</dbReference>
<dbReference type="InterPro" id="IPR000719">
    <property type="entry name" value="Prot_kinase_dom"/>
</dbReference>
<dbReference type="GO" id="GO:0005524">
    <property type="term" value="F:ATP binding"/>
    <property type="evidence" value="ECO:0007669"/>
    <property type="project" value="UniProtKB-KW"/>
</dbReference>
<feature type="domain" description="Protein kinase" evidence="10">
    <location>
        <begin position="1"/>
        <end position="237"/>
    </location>
</feature>
<keyword evidence="12" id="KW-1185">Reference proteome</keyword>
<organism evidence="11 12">
    <name type="scientific">Cryptolaemus montrouzieri</name>
    <dbReference type="NCBI Taxonomy" id="559131"/>
    <lineage>
        <taxon>Eukaryota</taxon>
        <taxon>Metazoa</taxon>
        <taxon>Ecdysozoa</taxon>
        <taxon>Arthropoda</taxon>
        <taxon>Hexapoda</taxon>
        <taxon>Insecta</taxon>
        <taxon>Pterygota</taxon>
        <taxon>Neoptera</taxon>
        <taxon>Endopterygota</taxon>
        <taxon>Coleoptera</taxon>
        <taxon>Polyphaga</taxon>
        <taxon>Cucujiformia</taxon>
        <taxon>Coccinelloidea</taxon>
        <taxon>Coccinellidae</taxon>
        <taxon>Scymninae</taxon>
        <taxon>Scymnini</taxon>
        <taxon>Cryptolaemus</taxon>
    </lineage>
</organism>
<evidence type="ECO:0000256" key="7">
    <source>
        <dbReference type="ARBA" id="ARBA00048679"/>
    </source>
</evidence>
<dbReference type="GO" id="GO:0004674">
    <property type="term" value="F:protein serine/threonine kinase activity"/>
    <property type="evidence" value="ECO:0007669"/>
    <property type="project" value="UniProtKB-KW"/>
</dbReference>
<dbReference type="SUPFAM" id="SSF56112">
    <property type="entry name" value="Protein kinase-like (PK-like)"/>
    <property type="match status" value="1"/>
</dbReference>
<comment type="catalytic activity">
    <reaction evidence="6">
        <text>L-threonyl-[protein] + ATP = O-phospho-L-threonyl-[protein] + ADP + H(+)</text>
        <dbReference type="Rhea" id="RHEA:46608"/>
        <dbReference type="Rhea" id="RHEA-COMP:11060"/>
        <dbReference type="Rhea" id="RHEA-COMP:11605"/>
        <dbReference type="ChEBI" id="CHEBI:15378"/>
        <dbReference type="ChEBI" id="CHEBI:30013"/>
        <dbReference type="ChEBI" id="CHEBI:30616"/>
        <dbReference type="ChEBI" id="CHEBI:61977"/>
        <dbReference type="ChEBI" id="CHEBI:456216"/>
        <dbReference type="EC" id="2.7.11.1"/>
    </reaction>
</comment>
<dbReference type="Proteomes" id="UP001516400">
    <property type="component" value="Unassembled WGS sequence"/>
</dbReference>
<evidence type="ECO:0000256" key="3">
    <source>
        <dbReference type="ARBA" id="ARBA00022741"/>
    </source>
</evidence>
<evidence type="ECO:0000256" key="4">
    <source>
        <dbReference type="ARBA" id="ARBA00022777"/>
    </source>
</evidence>
<accession>A0ABD2NLG1</accession>
<dbReference type="EMBL" id="JABFTP020000124">
    <property type="protein sequence ID" value="KAL3279290.1"/>
    <property type="molecule type" value="Genomic_DNA"/>
</dbReference>
<evidence type="ECO:0000313" key="11">
    <source>
        <dbReference type="EMBL" id="KAL3279290.1"/>
    </source>
</evidence>
<evidence type="ECO:0000256" key="6">
    <source>
        <dbReference type="ARBA" id="ARBA00047899"/>
    </source>
</evidence>
<evidence type="ECO:0000259" key="10">
    <source>
        <dbReference type="PROSITE" id="PS50011"/>
    </source>
</evidence>
<protein>
    <recommendedName>
        <fullName evidence="10">Protein kinase domain-containing protein</fullName>
    </recommendedName>
</protein>
<keyword evidence="2" id="KW-0808">Transferase</keyword>
<dbReference type="InterPro" id="IPR030616">
    <property type="entry name" value="Aur-like"/>
</dbReference>
<name>A0ABD2NLG1_9CUCU</name>
<dbReference type="PANTHER" id="PTHR24350">
    <property type="entry name" value="SERINE/THREONINE-PROTEIN KINASE IAL-RELATED"/>
    <property type="match status" value="1"/>
</dbReference>
<proteinExistence type="predicted"/>
<keyword evidence="3" id="KW-0547">Nucleotide-binding</keyword>
<comment type="catalytic activity">
    <reaction evidence="7">
        <text>L-seryl-[protein] + ATP = O-phospho-L-seryl-[protein] + ADP + H(+)</text>
        <dbReference type="Rhea" id="RHEA:17989"/>
        <dbReference type="Rhea" id="RHEA-COMP:9863"/>
        <dbReference type="Rhea" id="RHEA-COMP:11604"/>
        <dbReference type="ChEBI" id="CHEBI:15378"/>
        <dbReference type="ChEBI" id="CHEBI:29999"/>
        <dbReference type="ChEBI" id="CHEBI:30616"/>
        <dbReference type="ChEBI" id="CHEBI:83421"/>
        <dbReference type="ChEBI" id="CHEBI:456216"/>
        <dbReference type="EC" id="2.7.11.1"/>
    </reaction>
</comment>